<feature type="domain" description="WWE" evidence="11">
    <location>
        <begin position="1468"/>
        <end position="1546"/>
    </location>
</feature>
<dbReference type="PANTHER" id="PTHR14453">
    <property type="entry name" value="PARP/ZINC FINGER CCCH TYPE DOMAIN CONTAINING PROTEIN"/>
    <property type="match status" value="1"/>
</dbReference>
<dbReference type="InterPro" id="IPR057047">
    <property type="entry name" value="PARP14_KH_5"/>
</dbReference>
<dbReference type="SUPFAM" id="SSF52949">
    <property type="entry name" value="Macro domain-like"/>
    <property type="match status" value="3"/>
</dbReference>
<dbReference type="InterPro" id="IPR000504">
    <property type="entry name" value="RRM_dom"/>
</dbReference>
<dbReference type="Gene3D" id="3.40.220.10">
    <property type="entry name" value="Leucine Aminopeptidase, subunit E, domain 1"/>
    <property type="match status" value="3"/>
</dbReference>
<dbReference type="Pfam" id="PF00644">
    <property type="entry name" value="PARP"/>
    <property type="match status" value="1"/>
</dbReference>
<organism evidence="14 15">
    <name type="scientific">Gambusia affinis</name>
    <name type="common">Western mosquitofish</name>
    <name type="synonym">Heterandria affinis</name>
    <dbReference type="NCBI Taxonomy" id="33528"/>
    <lineage>
        <taxon>Eukaryota</taxon>
        <taxon>Metazoa</taxon>
        <taxon>Chordata</taxon>
        <taxon>Craniata</taxon>
        <taxon>Vertebrata</taxon>
        <taxon>Euteleostomi</taxon>
        <taxon>Actinopterygii</taxon>
        <taxon>Neopterygii</taxon>
        <taxon>Teleostei</taxon>
        <taxon>Neoteleostei</taxon>
        <taxon>Acanthomorphata</taxon>
        <taxon>Ovalentaria</taxon>
        <taxon>Atherinomorphae</taxon>
        <taxon>Cyprinodontiformes</taxon>
        <taxon>Poeciliidae</taxon>
        <taxon>Poeciliinae</taxon>
        <taxon>Gambusia</taxon>
    </lineage>
</organism>
<dbReference type="InterPro" id="IPR052056">
    <property type="entry name" value="Mono-ARTD/PARP"/>
</dbReference>
<dbReference type="InterPro" id="IPR057050">
    <property type="entry name" value="RRM_PARP14_2"/>
</dbReference>
<evidence type="ECO:0000256" key="4">
    <source>
        <dbReference type="ARBA" id="ARBA00023027"/>
    </source>
</evidence>
<dbReference type="Pfam" id="PF23084">
    <property type="entry name" value="KH_PARP14_1"/>
    <property type="match status" value="1"/>
</dbReference>
<dbReference type="GO" id="GO:0003950">
    <property type="term" value="F:NAD+ poly-ADP-ribosyltransferase activity"/>
    <property type="evidence" value="ECO:0007669"/>
    <property type="project" value="UniProtKB-UniRule"/>
</dbReference>
<evidence type="ECO:0000259" key="10">
    <source>
        <dbReference type="PROSITE" id="PS50102"/>
    </source>
</evidence>
<dbReference type="InterPro" id="IPR057048">
    <property type="entry name" value="PARP14_KH_6"/>
</dbReference>
<feature type="compositionally biased region" description="Low complexity" evidence="9">
    <location>
        <begin position="1118"/>
        <end position="1133"/>
    </location>
</feature>
<evidence type="ECO:0000256" key="7">
    <source>
        <dbReference type="PROSITE-ProRule" id="PRU00176"/>
    </source>
</evidence>
<dbReference type="Pfam" id="PF23253">
    <property type="entry name" value="KH_PARP14_6"/>
    <property type="match status" value="1"/>
</dbReference>
<dbReference type="InterPro" id="IPR012677">
    <property type="entry name" value="Nucleotide-bd_a/b_plait_sf"/>
</dbReference>
<dbReference type="GO" id="GO:0003714">
    <property type="term" value="F:transcription corepressor activity"/>
    <property type="evidence" value="ECO:0007669"/>
    <property type="project" value="TreeGrafter"/>
</dbReference>
<keyword evidence="15" id="KW-1185">Reference proteome</keyword>
<dbReference type="InterPro" id="IPR002589">
    <property type="entry name" value="Macro_dom"/>
</dbReference>
<dbReference type="Gene3D" id="3.30.720.50">
    <property type="match status" value="1"/>
</dbReference>
<dbReference type="CDD" id="cd02903">
    <property type="entry name" value="Macro_BAL-like"/>
    <property type="match status" value="1"/>
</dbReference>
<dbReference type="EMBL" id="NHOQ01001193">
    <property type="protein sequence ID" value="PWA26197.1"/>
    <property type="molecule type" value="Genomic_DNA"/>
</dbReference>
<evidence type="ECO:0000313" key="15">
    <source>
        <dbReference type="Proteomes" id="UP000250572"/>
    </source>
</evidence>
<dbReference type="Pfam" id="PF23085">
    <property type="entry name" value="RRM_PARP14_3"/>
    <property type="match status" value="2"/>
</dbReference>
<evidence type="ECO:0000256" key="2">
    <source>
        <dbReference type="ARBA" id="ARBA00022676"/>
    </source>
</evidence>
<evidence type="ECO:0000256" key="1">
    <source>
        <dbReference type="ARBA" id="ARBA00004123"/>
    </source>
</evidence>
<dbReference type="InterPro" id="IPR037197">
    <property type="entry name" value="WWE_dom_sf"/>
</dbReference>
<keyword evidence="4 8" id="KW-0520">NAD</keyword>
<protein>
    <recommendedName>
        <fullName evidence="8">Poly [ADP-ribose] polymerase</fullName>
        <shortName evidence="8">PARP</shortName>
        <ecNumber evidence="8">2.4.2.-</ecNumber>
    </recommendedName>
</protein>
<dbReference type="Pfam" id="PF23249">
    <property type="entry name" value="KH_PARP14_3"/>
    <property type="match status" value="1"/>
</dbReference>
<dbReference type="InterPro" id="IPR043472">
    <property type="entry name" value="Macro_dom-like"/>
</dbReference>
<feature type="domain" description="Macro" evidence="13">
    <location>
        <begin position="1143"/>
        <end position="1317"/>
    </location>
</feature>
<feature type="domain" description="Macro" evidence="13">
    <location>
        <begin position="930"/>
        <end position="1115"/>
    </location>
</feature>
<dbReference type="SMART" id="SM00506">
    <property type="entry name" value="A1pp"/>
    <property type="match status" value="3"/>
</dbReference>
<reference evidence="14 15" key="1">
    <citation type="journal article" date="2018" name="G3 (Bethesda)">
        <title>A High-Quality Reference Genome for the Invasive Mosquitofish Gambusia affinis Using a Chicago Library.</title>
        <authorList>
            <person name="Hoffberg S.L."/>
            <person name="Troendle N.J."/>
            <person name="Glenn T.C."/>
            <person name="Mahmud O."/>
            <person name="Louha S."/>
            <person name="Chalopin D."/>
            <person name="Bennetzen J.L."/>
            <person name="Mauricio R."/>
        </authorList>
    </citation>
    <scope>NUCLEOTIDE SEQUENCE [LARGE SCALE GENOMIC DNA]</scope>
    <source>
        <strain evidence="14">NE01/NJP1002.9</strain>
        <tissue evidence="14">Muscle</tissue>
    </source>
</reference>
<evidence type="ECO:0000256" key="8">
    <source>
        <dbReference type="RuleBase" id="RU362114"/>
    </source>
</evidence>
<dbReference type="FunFam" id="3.90.228.10:FF:000008">
    <property type="entry name" value="Poly [ADP-ribose] polymerase"/>
    <property type="match status" value="1"/>
</dbReference>
<evidence type="ECO:0000313" key="14">
    <source>
        <dbReference type="EMBL" id="PWA26197.1"/>
    </source>
</evidence>
<dbReference type="GO" id="GO:1990404">
    <property type="term" value="F:NAD+-protein mono-ADP-ribosyltransferase activity"/>
    <property type="evidence" value="ECO:0007669"/>
    <property type="project" value="TreeGrafter"/>
</dbReference>
<dbReference type="STRING" id="33528.ENSGAFP00000014670"/>
<feature type="domain" description="PARP catalytic" evidence="12">
    <location>
        <begin position="1553"/>
        <end position="1756"/>
    </location>
</feature>
<dbReference type="InterPro" id="IPR004170">
    <property type="entry name" value="WWE_dom"/>
</dbReference>
<dbReference type="SUPFAM" id="SSF56399">
    <property type="entry name" value="ADP-ribosylation"/>
    <property type="match status" value="1"/>
</dbReference>
<dbReference type="Pfam" id="PF23222">
    <property type="entry name" value="RRM_PARP14_1"/>
    <property type="match status" value="1"/>
</dbReference>
<keyword evidence="3 8" id="KW-0808">Transferase</keyword>
<evidence type="ECO:0000259" key="12">
    <source>
        <dbReference type="PROSITE" id="PS51059"/>
    </source>
</evidence>
<dbReference type="Pfam" id="PF22005">
    <property type="entry name" value="WWE_1"/>
    <property type="match status" value="1"/>
</dbReference>
<dbReference type="PROSITE" id="PS51059">
    <property type="entry name" value="PARP_CATALYTIC"/>
    <property type="match status" value="1"/>
</dbReference>
<dbReference type="PROSITE" id="PS51154">
    <property type="entry name" value="MACRO"/>
    <property type="match status" value="3"/>
</dbReference>
<dbReference type="Pfam" id="PF23254">
    <property type="entry name" value="KH_PARP14_8"/>
    <property type="match status" value="1"/>
</dbReference>
<gene>
    <name evidence="14" type="ORF">CCH79_00013735</name>
</gene>
<evidence type="ECO:0000256" key="3">
    <source>
        <dbReference type="ARBA" id="ARBA00022679"/>
    </source>
</evidence>
<comment type="similarity">
    <text evidence="6">Belongs to the ARTD/PARP family.</text>
</comment>
<dbReference type="GO" id="GO:0005737">
    <property type="term" value="C:cytoplasm"/>
    <property type="evidence" value="ECO:0007669"/>
    <property type="project" value="TreeGrafter"/>
</dbReference>
<dbReference type="PROSITE" id="PS50102">
    <property type="entry name" value="RRM"/>
    <property type="match status" value="1"/>
</dbReference>
<evidence type="ECO:0000259" key="13">
    <source>
        <dbReference type="PROSITE" id="PS51154"/>
    </source>
</evidence>
<dbReference type="GO" id="GO:0005634">
    <property type="term" value="C:nucleus"/>
    <property type="evidence" value="ECO:0007669"/>
    <property type="project" value="UniProtKB-SubCell"/>
</dbReference>
<keyword evidence="5" id="KW-0539">Nucleus</keyword>
<dbReference type="SMART" id="SM00360">
    <property type="entry name" value="RRM"/>
    <property type="match status" value="2"/>
</dbReference>
<dbReference type="PANTHER" id="PTHR14453:SF89">
    <property type="entry name" value="PROTEIN MONO-ADP-RIBOSYLTRANSFERASE PARP14"/>
    <property type="match status" value="1"/>
</dbReference>
<comment type="caution">
    <text evidence="14">The sequence shown here is derived from an EMBL/GenBank/DDBJ whole genome shotgun (WGS) entry which is preliminary data.</text>
</comment>
<dbReference type="InterPro" id="IPR054596">
    <property type="entry name" value="PARP14_WWE"/>
</dbReference>
<sequence>MAEEYAFPVLVELEESNTPKLKNKLVKYFQSKKSNGGDCEVDYESGSPTALLRFRREEDQKNVLGREKHQISLDKGVLKMTVRLPSDGKQKQGDSTDPGSKKSDHEGTNKQSKVQEPKPLNEGQTGAKGKDDNTEFIERCPQNRMFTKKNLSVRPLENTKKVMVEGVSDCSEDMLCLYFESKGGDVEDVQLNEAEKSAVVIFKNHQDVKKVLSKKHEIKNEEIKVYPFYKSLGVALYGKDKPSPKLPPAISEPIDNAVLIYLANHKAALETIGRDLEKHFCNITLEQSAVRLSASPSLLKQKEAKVIIKEWANTVKAAFSQAVSKFKSIKFSLESDVWEESEQKIKEKLQKEDVVVVSDKTSGVLSVAGLENDVNTLKKPISDILDKINERVRREKLSKTQEINVSPSMFHILSQDGLQDKLLQVYPELKMTYDQKKKALKVTGFVEEIIKATQVISNATLGLKRQNLEVDQFLLDMLKDEQQEEATDALLTAYGIKAALEISPQRVQLVAVSDKDLMDAQDHLSQILKSEYIEVEDLEVLKKLEWQQLVHQQETANSGSGMRVQIITHQQQVVVSGHKDSVDKVSSELEEFITENAHIEECIAVDANVIIEYLKHETTWLKQLEGVEVDFGNEEIILSGCRSAVKDCKTIVKGILASVCFDSFKVTKPGVKKFFKEKEQLYNSLIKSETDCLIQMAGKSNEDDDFAVVQVRKPIYKVQTSDGVEIVVSKADMCSYSVDAVVNPSTEDLKHTAGLALALSKAAGPQLQAICDQIINVKGKLRPGDCVVTDAGGMLRCKKVIHAVGPYFDQTKPKRAEAQLKRTVRESLEQAEKCGCVSVALPAISRSLGFPLNLCLATIARAVKDYCDEKYDDNTLKTIHLVDNEDSVALGLESAVKQEFGNHGVSVSSQNATPKVSQKSPLLKLVPPDPSLCRGQTKEGLNIVLKKGNIEAAKTEVIVNTVTEDLVLDRGAISKAIFSAAGAKLQQLVHSQKTKGAPGEIVVTDNCKLKSKQVFHAIAPHWDKGQGTAEKTLAGIFKDCLDLAEKTRLSSITFPAVGTGNLGFPKNLVATLMLDKFLEFSSQRQSNNLKKITVVLYPGDTQTIKVFTDEFQKKFPSATGSSAAAGPASADSSQGKFSKVVSSSGTHETKLGNVMIQVVTGDITKETTDVIVNSSNDSFTLKSGVSKAILDAAGVVVFEECQNLASQSNQGIIMTVPGNLKCKQILHLVGQTDPVKIHSTVKEALQKCVNHSYTSVSFPAIGTGQGNVQAKQVADSMLDAVIDVFSQNSSSSLTLIRIVIFQQPMLKDFYSSMQEREATDPKDKGGFWSNVTHKLKCKYGKKTTLFVSESPDNKQENEASDIETVKVEPVVFHICGASQSKVDAAKKKINDLISNEQCSEEITDNDILNLSSADCQRIVDIQMKLGVSIKNQITNGQASFIIEGLSKDVLRASREIDSMLKKVRGEQELKRKLELAATVADWQYQQHGLPYQSFDQMTNYELEHALERAAPTVKVTILGSDYTVQMPKGPATDSKGTILQIKRIDKLKDEDVPEFWDAMPAGKTCHSVSLQTASSEYAEVLNLFKATCNRAVSKIERIQNPTLWKSLQIKKQEMEVRNNHQNNEKRLFHGTSEDTVPIINERGFNRSYAGKNAACYGNGSYFAVNSSYSAQDTYSRPNANGEKFMYLCRVLTGDYTLGQQTMIAPPAKGNLGIYDSVVDNATTPSMPILTDHAGVDKQSTIQEPNPVDGGETGPKGKDGDSGDEEQCSESAVIGNIPDSATSEFLEMLVKSILKDLSSPTASKDYILELIPDISSAVVTFQSGKDNTDFIERCPQIRMFTKKELSVRPLETTKKIVVEGVADCSEDILCLYFEDQGGEVEDVQLNEAEQSAVVTFKNHQDFKKVLGKKHEIKKEEIKVYPFYKS</sequence>
<keyword evidence="2 8" id="KW-0328">Glycosyltransferase</keyword>
<dbReference type="InterPro" id="IPR057049">
    <property type="entry name" value="PARP14_KH_8"/>
</dbReference>
<dbReference type="Pfam" id="PF23252">
    <property type="entry name" value="KH_PARP14_5"/>
    <property type="match status" value="1"/>
</dbReference>
<evidence type="ECO:0000256" key="5">
    <source>
        <dbReference type="ARBA" id="ARBA00023242"/>
    </source>
</evidence>
<feature type="region of interest" description="Disordered" evidence="9">
    <location>
        <begin position="1728"/>
        <end position="1769"/>
    </location>
</feature>
<dbReference type="InterPro" id="IPR057044">
    <property type="entry name" value="PARP14_KH_1"/>
</dbReference>
<dbReference type="InterPro" id="IPR057045">
    <property type="entry name" value="PARP14_KH_3"/>
</dbReference>
<proteinExistence type="inferred from homology"/>
<feature type="compositionally biased region" description="Basic and acidic residues" evidence="9">
    <location>
        <begin position="86"/>
        <end position="116"/>
    </location>
</feature>
<dbReference type="Gene3D" id="3.30.70.330">
    <property type="match status" value="3"/>
</dbReference>
<dbReference type="Gene3D" id="3.90.228.10">
    <property type="match status" value="1"/>
</dbReference>
<dbReference type="InterPro" id="IPR035979">
    <property type="entry name" value="RBD_domain_sf"/>
</dbReference>
<evidence type="ECO:0000256" key="9">
    <source>
        <dbReference type="SAM" id="MobiDB-lite"/>
    </source>
</evidence>
<dbReference type="EC" id="2.4.2.-" evidence="8"/>
<feature type="domain" description="RRM" evidence="10">
    <location>
        <begin position="160"/>
        <end position="225"/>
    </location>
</feature>
<dbReference type="PROSITE" id="PS50918">
    <property type="entry name" value="WWE"/>
    <property type="match status" value="1"/>
</dbReference>
<dbReference type="InterPro" id="IPR012317">
    <property type="entry name" value="Poly(ADP-ribose)pol_cat_dom"/>
</dbReference>
<feature type="region of interest" description="Disordered" evidence="9">
    <location>
        <begin position="83"/>
        <end position="136"/>
    </location>
</feature>
<dbReference type="SUPFAM" id="SSF117839">
    <property type="entry name" value="WWE domain"/>
    <property type="match status" value="1"/>
</dbReference>
<feature type="domain" description="Macro" evidence="13">
    <location>
        <begin position="713"/>
        <end position="900"/>
    </location>
</feature>
<dbReference type="GO" id="GO:0010629">
    <property type="term" value="P:negative regulation of gene expression"/>
    <property type="evidence" value="ECO:0007669"/>
    <property type="project" value="TreeGrafter"/>
</dbReference>
<dbReference type="Pfam" id="PF23245">
    <property type="entry name" value="RRM_PARP14_2"/>
    <property type="match status" value="1"/>
</dbReference>
<dbReference type="Proteomes" id="UP000250572">
    <property type="component" value="Unassembled WGS sequence"/>
</dbReference>
<comment type="subcellular location">
    <subcellularLocation>
        <location evidence="1">Nucleus</location>
    </subcellularLocation>
</comment>
<dbReference type="SUPFAM" id="SSF54928">
    <property type="entry name" value="RNA-binding domain, RBD"/>
    <property type="match status" value="1"/>
</dbReference>
<dbReference type="GO" id="GO:0070212">
    <property type="term" value="P:protein poly-ADP-ribosylation"/>
    <property type="evidence" value="ECO:0007669"/>
    <property type="project" value="TreeGrafter"/>
</dbReference>
<dbReference type="GO" id="GO:0003723">
    <property type="term" value="F:RNA binding"/>
    <property type="evidence" value="ECO:0007669"/>
    <property type="project" value="UniProtKB-UniRule"/>
</dbReference>
<keyword evidence="7" id="KW-0694">RNA-binding</keyword>
<evidence type="ECO:0000259" key="11">
    <source>
        <dbReference type="PROSITE" id="PS50918"/>
    </source>
</evidence>
<dbReference type="InterPro" id="IPR057043">
    <property type="entry name" value="PARP14_KH_2"/>
</dbReference>
<dbReference type="Pfam" id="PF23248">
    <property type="entry name" value="KH_PARP14_2"/>
    <property type="match status" value="1"/>
</dbReference>
<evidence type="ECO:0000256" key="6">
    <source>
        <dbReference type="ARBA" id="ARBA00024347"/>
    </source>
</evidence>
<dbReference type="InterPro" id="IPR057051">
    <property type="entry name" value="PARP14_RPM_1"/>
</dbReference>
<name>A0A315VSF0_GAMAF</name>
<dbReference type="Pfam" id="PF01661">
    <property type="entry name" value="Macro"/>
    <property type="match status" value="3"/>
</dbReference>
<dbReference type="CDD" id="cd01439">
    <property type="entry name" value="TCCD_inducible_PARP_like"/>
    <property type="match status" value="1"/>
</dbReference>
<feature type="region of interest" description="Disordered" evidence="9">
    <location>
        <begin position="1118"/>
        <end position="1139"/>
    </location>
</feature>
<accession>A0A315VSF0</accession>
<dbReference type="CDD" id="cd02907">
    <property type="entry name" value="Macro_Af1521_BAL-like"/>
    <property type="match status" value="1"/>
</dbReference>